<dbReference type="SUPFAM" id="SSF50182">
    <property type="entry name" value="Sm-like ribonucleoproteins"/>
    <property type="match status" value="1"/>
</dbReference>
<evidence type="ECO:0000256" key="1">
    <source>
        <dbReference type="ARBA" id="ARBA00004651"/>
    </source>
</evidence>
<dbReference type="Pfam" id="PF21082">
    <property type="entry name" value="MS_channel_3rd"/>
    <property type="match status" value="1"/>
</dbReference>
<protein>
    <recommendedName>
        <fullName evidence="7">Small-conductance mechanosensitive channel</fullName>
    </recommendedName>
</protein>
<evidence type="ECO:0000313" key="11">
    <source>
        <dbReference type="Proteomes" id="UP001597474"/>
    </source>
</evidence>
<dbReference type="InterPro" id="IPR049278">
    <property type="entry name" value="MS_channel_C"/>
</dbReference>
<proteinExistence type="inferred from homology"/>
<dbReference type="EMBL" id="JBHUMP010000011">
    <property type="protein sequence ID" value="MFD2740542.1"/>
    <property type="molecule type" value="Genomic_DNA"/>
</dbReference>
<dbReference type="InterPro" id="IPR045275">
    <property type="entry name" value="MscS_archaea/bacteria_type"/>
</dbReference>
<keyword evidence="7" id="KW-0813">Transport</keyword>
<dbReference type="InterPro" id="IPR006685">
    <property type="entry name" value="MscS_channel_2nd"/>
</dbReference>
<dbReference type="Gene3D" id="3.30.70.100">
    <property type="match status" value="1"/>
</dbReference>
<comment type="caution">
    <text evidence="10">The sequence shown here is derived from an EMBL/GenBank/DDBJ whole genome shotgun (WGS) entry which is preliminary data.</text>
</comment>
<dbReference type="PANTHER" id="PTHR30221">
    <property type="entry name" value="SMALL-CONDUCTANCE MECHANOSENSITIVE CHANNEL"/>
    <property type="match status" value="1"/>
</dbReference>
<evidence type="ECO:0000259" key="8">
    <source>
        <dbReference type="Pfam" id="PF00924"/>
    </source>
</evidence>
<keyword evidence="6 7" id="KW-0472">Membrane</keyword>
<feature type="transmembrane region" description="Helical" evidence="7">
    <location>
        <begin position="96"/>
        <end position="122"/>
    </location>
</feature>
<dbReference type="Gene3D" id="2.30.30.60">
    <property type="match status" value="1"/>
</dbReference>
<keyword evidence="7" id="KW-0997">Cell inner membrane</keyword>
<dbReference type="InterPro" id="IPR023408">
    <property type="entry name" value="MscS_beta-dom_sf"/>
</dbReference>
<comment type="similarity">
    <text evidence="2 7">Belongs to the MscS (TC 1.A.23) family.</text>
</comment>
<evidence type="ECO:0000256" key="2">
    <source>
        <dbReference type="ARBA" id="ARBA00008017"/>
    </source>
</evidence>
<reference evidence="11" key="1">
    <citation type="journal article" date="2019" name="Int. J. Syst. Evol. Microbiol.">
        <title>The Global Catalogue of Microorganisms (GCM) 10K type strain sequencing project: providing services to taxonomists for standard genome sequencing and annotation.</title>
        <authorList>
            <consortium name="The Broad Institute Genomics Platform"/>
            <consortium name="The Broad Institute Genome Sequencing Center for Infectious Disease"/>
            <person name="Wu L."/>
            <person name="Ma J."/>
        </authorList>
    </citation>
    <scope>NUCLEOTIDE SEQUENCE [LARGE SCALE GENOMIC DNA]</scope>
    <source>
        <strain evidence="11">TISTR 2562</strain>
    </source>
</reference>
<evidence type="ECO:0000256" key="3">
    <source>
        <dbReference type="ARBA" id="ARBA00022475"/>
    </source>
</evidence>
<dbReference type="InterPro" id="IPR010920">
    <property type="entry name" value="LSM_dom_sf"/>
</dbReference>
<comment type="caution">
    <text evidence="7">Lacks conserved residue(s) required for the propagation of feature annotation.</text>
</comment>
<keyword evidence="3" id="KW-1003">Cell membrane</keyword>
<comment type="subunit">
    <text evidence="7">Homoheptamer.</text>
</comment>
<gene>
    <name evidence="10" type="ORF">ACFSUD_13220</name>
</gene>
<evidence type="ECO:0000256" key="4">
    <source>
        <dbReference type="ARBA" id="ARBA00022692"/>
    </source>
</evidence>
<dbReference type="Pfam" id="PF00924">
    <property type="entry name" value="MS_channel_2nd"/>
    <property type="match status" value="1"/>
</dbReference>
<evidence type="ECO:0000256" key="6">
    <source>
        <dbReference type="ARBA" id="ARBA00023136"/>
    </source>
</evidence>
<comment type="function">
    <text evidence="7">Mechanosensitive channel that participates in the regulation of osmotic pressure changes within the cell, opening in response to stretch forces in the membrane lipid bilayer, without the need for other proteins. Contributes to normal resistance to hypoosmotic shock. Forms an ion channel of 1.0 nanosiemens conductance with a slight preference for anions.</text>
</comment>
<dbReference type="Proteomes" id="UP001597474">
    <property type="component" value="Unassembled WGS sequence"/>
</dbReference>
<keyword evidence="7" id="KW-0407">Ion channel</keyword>
<dbReference type="InterPro" id="IPR011066">
    <property type="entry name" value="MscS_channel_C_sf"/>
</dbReference>
<feature type="transmembrane region" description="Helical" evidence="7">
    <location>
        <begin position="62"/>
        <end position="84"/>
    </location>
</feature>
<keyword evidence="4 7" id="KW-0812">Transmembrane</keyword>
<evidence type="ECO:0000313" key="10">
    <source>
        <dbReference type="EMBL" id="MFD2740542.1"/>
    </source>
</evidence>
<dbReference type="RefSeq" id="WP_386375077.1">
    <property type="nucleotide sequence ID" value="NZ_JBHUMP010000011.1"/>
</dbReference>
<dbReference type="InterPro" id="IPR011014">
    <property type="entry name" value="MscS_channel_TM-2"/>
</dbReference>
<keyword evidence="5 7" id="KW-1133">Transmembrane helix</keyword>
<feature type="domain" description="Mechanosensitive ion channel MscS C-terminal" evidence="9">
    <location>
        <begin position="182"/>
        <end position="267"/>
    </location>
</feature>
<accession>A0ABW5U547</accession>
<dbReference type="Gene3D" id="1.10.287.1260">
    <property type="match status" value="1"/>
</dbReference>
<evidence type="ECO:0000256" key="7">
    <source>
        <dbReference type="RuleBase" id="RU369025"/>
    </source>
</evidence>
<name>A0ABW5U547_9RHOB</name>
<feature type="transmembrane region" description="Helical" evidence="7">
    <location>
        <begin position="21"/>
        <end position="42"/>
    </location>
</feature>
<dbReference type="SUPFAM" id="SSF82861">
    <property type="entry name" value="Mechanosensitive channel protein MscS (YggB), transmembrane region"/>
    <property type="match status" value="1"/>
</dbReference>
<evidence type="ECO:0000259" key="9">
    <source>
        <dbReference type="Pfam" id="PF21082"/>
    </source>
</evidence>
<keyword evidence="11" id="KW-1185">Reference proteome</keyword>
<feature type="domain" description="Mechanosensitive ion channel MscS" evidence="8">
    <location>
        <begin position="109"/>
        <end position="171"/>
    </location>
</feature>
<sequence>MEPVKILLAQLRDIARSAIELLPQIVVALLVILLTWGLSKLIKYLIERTLRGTRLRPSLKELFSLLSSILVWVFGIMVAAIIVFPGLTPSSILAGLGIGSVAIGFAFKDVFENFLAGIIILFRREMRIGDHIECEGLEGKVSHIAIRESHIRQTDGQLVIVPNSILFKHPVRIRTEQDLRRVTIICGVAYDEDVDEARSVIADAVERCGTVTAEDKPIEIFAQEFADSSINFEVTWWTGSTPVEVRRSKDEVVAAVKRALDDAGIEIPFPYRTLTFKEPLPEGLQRD</sequence>
<keyword evidence="7" id="KW-0406">Ion transport</keyword>
<dbReference type="PANTHER" id="PTHR30221:SF1">
    <property type="entry name" value="SMALL-CONDUCTANCE MECHANOSENSITIVE CHANNEL"/>
    <property type="match status" value="1"/>
</dbReference>
<organism evidence="10 11">
    <name type="scientific">Sulfitobacter aestuarii</name>
    <dbReference type="NCBI Taxonomy" id="2161676"/>
    <lineage>
        <taxon>Bacteria</taxon>
        <taxon>Pseudomonadati</taxon>
        <taxon>Pseudomonadota</taxon>
        <taxon>Alphaproteobacteria</taxon>
        <taxon>Rhodobacterales</taxon>
        <taxon>Roseobacteraceae</taxon>
        <taxon>Sulfitobacter</taxon>
    </lineage>
</organism>
<dbReference type="SUPFAM" id="SSF82689">
    <property type="entry name" value="Mechanosensitive channel protein MscS (YggB), C-terminal domain"/>
    <property type="match status" value="1"/>
</dbReference>
<evidence type="ECO:0000256" key="5">
    <source>
        <dbReference type="ARBA" id="ARBA00022989"/>
    </source>
</evidence>
<comment type="subcellular location">
    <subcellularLocation>
        <location evidence="7">Cell inner membrane</location>
        <topology evidence="7">Multi-pass membrane protein</topology>
    </subcellularLocation>
    <subcellularLocation>
        <location evidence="1">Cell membrane</location>
        <topology evidence="1">Multi-pass membrane protein</topology>
    </subcellularLocation>
</comment>